<dbReference type="GO" id="GO:0004565">
    <property type="term" value="F:beta-galactosidase activity"/>
    <property type="evidence" value="ECO:0007669"/>
    <property type="project" value="InterPro"/>
</dbReference>
<dbReference type="Gene3D" id="3.20.20.80">
    <property type="entry name" value="Glycosidases"/>
    <property type="match status" value="1"/>
</dbReference>
<protein>
    <submittedName>
        <fullName evidence="3">Beta-galactosidase</fullName>
    </submittedName>
</protein>
<dbReference type="Gene3D" id="2.60.220.20">
    <property type="entry name" value="putative beta-Galactosidase from caulobacter crescentus"/>
    <property type="match status" value="1"/>
</dbReference>
<evidence type="ECO:0000313" key="3">
    <source>
        <dbReference type="EMBL" id="BDI33307.1"/>
    </source>
</evidence>
<dbReference type="InterPro" id="IPR017853">
    <property type="entry name" value="GH"/>
</dbReference>
<dbReference type="FunFam" id="3.20.20.80:FF:000135">
    <property type="entry name" value="Beta-galactosidase, putative, bgl35A"/>
    <property type="match status" value="1"/>
</dbReference>
<dbReference type="KEGG" id="ccot:CCAX7_53580"/>
<dbReference type="InterPro" id="IPR040719">
    <property type="entry name" value="DUF5597"/>
</dbReference>
<accession>A0A402CNL7</accession>
<dbReference type="Pfam" id="PF18120">
    <property type="entry name" value="DUF5597"/>
    <property type="match status" value="1"/>
</dbReference>
<keyword evidence="4" id="KW-1185">Reference proteome</keyword>
<name>A0A402CNL7_9BACT</name>
<organism evidence="3 4">
    <name type="scientific">Capsulimonas corticalis</name>
    <dbReference type="NCBI Taxonomy" id="2219043"/>
    <lineage>
        <taxon>Bacteria</taxon>
        <taxon>Bacillati</taxon>
        <taxon>Armatimonadota</taxon>
        <taxon>Armatimonadia</taxon>
        <taxon>Capsulimonadales</taxon>
        <taxon>Capsulimonadaceae</taxon>
        <taxon>Capsulimonas</taxon>
    </lineage>
</organism>
<proteinExistence type="predicted"/>
<dbReference type="InterPro" id="IPR013529">
    <property type="entry name" value="Glyco_hydro_42_N"/>
</dbReference>
<keyword evidence="2" id="KW-0326">Glycosidase</keyword>
<dbReference type="GO" id="GO:0005975">
    <property type="term" value="P:carbohydrate metabolic process"/>
    <property type="evidence" value="ECO:0007669"/>
    <property type="project" value="InterPro"/>
</dbReference>
<evidence type="ECO:0000256" key="2">
    <source>
        <dbReference type="ARBA" id="ARBA00023295"/>
    </source>
</evidence>
<dbReference type="RefSeq" id="WP_165863862.1">
    <property type="nucleotide sequence ID" value="NZ_AP025739.1"/>
</dbReference>
<dbReference type="Pfam" id="PF02449">
    <property type="entry name" value="Glyco_hydro_42"/>
    <property type="match status" value="1"/>
</dbReference>
<sequence length="548" mass="59439">MTVARFVGLTLAVTAGVMAGAANARIAPKAAVRAPLGAGVPQLRKQDGVTQLFVDGRPFLMLAGELNNSSSSSLAYMEKIWPQMNAIHANTVLTPISWDLVEPKEGVYDFALVDGLIQGARQHHLHLVFLWLASWKNGMSSYDPLYVKRDTQRFPRAMQRDGTPRDVLSTLGENACAADSHAFAALMAHLREFDAKDHTVVMMQVENEVGILGDSRDRSAAANTAYAGPVPQPLMDHLKKNDQDLNPEFRDLWVKASQKTSGTWEQVFGAGPGTDEIFMAWNYARYVDRVAAAGKAEYPIPMYANAWLNEKGSQPGDYPSGCPESHVMDVWQAGAPHLDMLSPDLYASNFTERADLYTRRGNPLFIPEMNSDAGGAHSIFYAIGAHNALGTSPFGVDRVQSDSPFSKSYDILSRIAPCILAHQTQGEVIGFTIDADHPVVKRTMGGYDLEISFDSALGRSSTSGYGIVIALAPGQFLGAGSGFSVRFRPSSPGAPKYGGIASVTEGSYIDGVWTPNRRLNGDETDQGGRWRFPSWSAGVSQCTAYGYN</sequence>
<dbReference type="AlphaFoldDB" id="A0A402CNL7"/>
<gene>
    <name evidence="3" type="ORF">CCAX7_53580</name>
</gene>
<dbReference type="GO" id="GO:0009341">
    <property type="term" value="C:beta-galactosidase complex"/>
    <property type="evidence" value="ECO:0007669"/>
    <property type="project" value="InterPro"/>
</dbReference>
<evidence type="ECO:0000313" key="4">
    <source>
        <dbReference type="Proteomes" id="UP000287394"/>
    </source>
</evidence>
<dbReference type="SUPFAM" id="SSF51445">
    <property type="entry name" value="(Trans)glycosidases"/>
    <property type="match status" value="1"/>
</dbReference>
<dbReference type="EMBL" id="AP025739">
    <property type="protein sequence ID" value="BDI33307.1"/>
    <property type="molecule type" value="Genomic_DNA"/>
</dbReference>
<evidence type="ECO:0000256" key="1">
    <source>
        <dbReference type="ARBA" id="ARBA00022801"/>
    </source>
</evidence>
<reference evidence="3 4" key="1">
    <citation type="journal article" date="2019" name="Int. J. Syst. Evol. Microbiol.">
        <title>Capsulimonas corticalis gen. nov., sp. nov., an aerobic capsulated bacterium, of a novel bacterial order, Capsulimonadales ord. nov., of the class Armatimonadia of the phylum Armatimonadetes.</title>
        <authorList>
            <person name="Li J."/>
            <person name="Kudo C."/>
            <person name="Tonouchi A."/>
        </authorList>
    </citation>
    <scope>NUCLEOTIDE SEQUENCE [LARGE SCALE GENOMIC DNA]</scope>
    <source>
        <strain evidence="3 4">AX-7</strain>
    </source>
</reference>
<dbReference type="Proteomes" id="UP000287394">
    <property type="component" value="Chromosome"/>
</dbReference>
<keyword evidence="1" id="KW-0378">Hydrolase</keyword>